<dbReference type="Proteomes" id="UP000186922">
    <property type="component" value="Unassembled WGS sequence"/>
</dbReference>
<dbReference type="GO" id="GO:0016323">
    <property type="term" value="C:basolateral plasma membrane"/>
    <property type="evidence" value="ECO:0007669"/>
    <property type="project" value="TreeGrafter"/>
</dbReference>
<dbReference type="GO" id="GO:0043252">
    <property type="term" value="P:sodium-independent organic anion transport"/>
    <property type="evidence" value="ECO:0007669"/>
    <property type="project" value="TreeGrafter"/>
</dbReference>
<dbReference type="SUPFAM" id="SSF103473">
    <property type="entry name" value="MFS general substrate transporter"/>
    <property type="match status" value="1"/>
</dbReference>
<dbReference type="AlphaFoldDB" id="A0A1D1VIS8"/>
<keyword evidence="6" id="KW-1185">Reference proteome</keyword>
<sequence>MAGPRKHVDFVSPDPEAEKRHRCGVLCFHPSCLQPCLNMKVFMVCFTFLGIFHGMSNSYFSSVIPSIEKRFNLSSKMMGVILAVNDVGHVLVALIVGHFGGR</sequence>
<evidence type="ECO:0000256" key="1">
    <source>
        <dbReference type="ARBA" id="ARBA00004141"/>
    </source>
</evidence>
<accession>A0A1D1VIS8</accession>
<evidence type="ECO:0000256" key="3">
    <source>
        <dbReference type="SAM" id="Phobius"/>
    </source>
</evidence>
<organism evidence="5 6">
    <name type="scientific">Ramazzottius varieornatus</name>
    <name type="common">Water bear</name>
    <name type="synonym">Tardigrade</name>
    <dbReference type="NCBI Taxonomy" id="947166"/>
    <lineage>
        <taxon>Eukaryota</taxon>
        <taxon>Metazoa</taxon>
        <taxon>Ecdysozoa</taxon>
        <taxon>Tardigrada</taxon>
        <taxon>Eutardigrada</taxon>
        <taxon>Parachela</taxon>
        <taxon>Hypsibioidea</taxon>
        <taxon>Ramazzottiidae</taxon>
        <taxon>Ramazzottius</taxon>
    </lineage>
</organism>
<feature type="transmembrane region" description="Helical" evidence="3">
    <location>
        <begin position="41"/>
        <end position="60"/>
    </location>
</feature>
<reference evidence="5 6" key="1">
    <citation type="journal article" date="2016" name="Nat. Commun.">
        <title>Extremotolerant tardigrade genome and improved radiotolerance of human cultured cells by tardigrade-unique protein.</title>
        <authorList>
            <person name="Hashimoto T."/>
            <person name="Horikawa D.D."/>
            <person name="Saito Y."/>
            <person name="Kuwahara H."/>
            <person name="Kozuka-Hata H."/>
            <person name="Shin-I T."/>
            <person name="Minakuchi Y."/>
            <person name="Ohishi K."/>
            <person name="Motoyama A."/>
            <person name="Aizu T."/>
            <person name="Enomoto A."/>
            <person name="Kondo K."/>
            <person name="Tanaka S."/>
            <person name="Hara Y."/>
            <person name="Koshikawa S."/>
            <person name="Sagara H."/>
            <person name="Miura T."/>
            <person name="Yokobori S."/>
            <person name="Miyagawa K."/>
            <person name="Suzuki Y."/>
            <person name="Kubo T."/>
            <person name="Oyama M."/>
            <person name="Kohara Y."/>
            <person name="Fujiyama A."/>
            <person name="Arakawa K."/>
            <person name="Katayama T."/>
            <person name="Toyoda A."/>
            <person name="Kunieda T."/>
        </authorList>
    </citation>
    <scope>NUCLEOTIDE SEQUENCE [LARGE SCALE GENOMIC DNA]</scope>
    <source>
        <strain evidence="5 6">YOKOZUNA-1</strain>
    </source>
</reference>
<dbReference type="GO" id="GO:0015347">
    <property type="term" value="F:sodium-independent organic anion transmembrane transporter activity"/>
    <property type="evidence" value="ECO:0007669"/>
    <property type="project" value="TreeGrafter"/>
</dbReference>
<dbReference type="OrthoDB" id="5062115at2759"/>
<dbReference type="InterPro" id="IPR020846">
    <property type="entry name" value="MFS_dom"/>
</dbReference>
<keyword evidence="2" id="KW-1015">Disulfide bond</keyword>
<evidence type="ECO:0000313" key="5">
    <source>
        <dbReference type="EMBL" id="GAU99667.1"/>
    </source>
</evidence>
<keyword evidence="3" id="KW-0812">Transmembrane</keyword>
<keyword evidence="3" id="KW-1133">Transmembrane helix</keyword>
<feature type="transmembrane region" description="Helical" evidence="3">
    <location>
        <begin position="80"/>
        <end position="100"/>
    </location>
</feature>
<name>A0A1D1VIS8_RAMVA</name>
<feature type="domain" description="Major facilitator superfamily (MFS) profile" evidence="4">
    <location>
        <begin position="42"/>
        <end position="102"/>
    </location>
</feature>
<evidence type="ECO:0000256" key="2">
    <source>
        <dbReference type="ARBA" id="ARBA00023157"/>
    </source>
</evidence>
<dbReference type="PROSITE" id="PS50850">
    <property type="entry name" value="MFS"/>
    <property type="match status" value="1"/>
</dbReference>
<evidence type="ECO:0000313" key="6">
    <source>
        <dbReference type="Proteomes" id="UP000186922"/>
    </source>
</evidence>
<dbReference type="InterPro" id="IPR004156">
    <property type="entry name" value="OATP"/>
</dbReference>
<dbReference type="InterPro" id="IPR036259">
    <property type="entry name" value="MFS_trans_sf"/>
</dbReference>
<dbReference type="EMBL" id="BDGG01000005">
    <property type="protein sequence ID" value="GAU99667.1"/>
    <property type="molecule type" value="Genomic_DNA"/>
</dbReference>
<dbReference type="Gene3D" id="1.20.1250.20">
    <property type="entry name" value="MFS general substrate transporter like domains"/>
    <property type="match status" value="1"/>
</dbReference>
<comment type="caution">
    <text evidence="5">The sequence shown here is derived from an EMBL/GenBank/DDBJ whole genome shotgun (WGS) entry which is preliminary data.</text>
</comment>
<proteinExistence type="predicted"/>
<dbReference type="Pfam" id="PF03137">
    <property type="entry name" value="OATP"/>
    <property type="match status" value="1"/>
</dbReference>
<protein>
    <recommendedName>
        <fullName evidence="4">Major facilitator superfamily (MFS) profile domain-containing protein</fullName>
    </recommendedName>
</protein>
<keyword evidence="3" id="KW-0472">Membrane</keyword>
<dbReference type="PANTHER" id="PTHR11388">
    <property type="entry name" value="ORGANIC ANION TRANSPORTER"/>
    <property type="match status" value="1"/>
</dbReference>
<evidence type="ECO:0000259" key="4">
    <source>
        <dbReference type="PROSITE" id="PS50850"/>
    </source>
</evidence>
<dbReference type="PANTHER" id="PTHR11388:SF76">
    <property type="entry name" value="SOLUTE CARRIER ORGANIC ANION TRANSPORTER FAMILY MEMBER"/>
    <property type="match status" value="1"/>
</dbReference>
<comment type="subcellular location">
    <subcellularLocation>
        <location evidence="1">Membrane</location>
        <topology evidence="1">Multi-pass membrane protein</topology>
    </subcellularLocation>
</comment>
<gene>
    <name evidence="5" type="primary">RvY_10628</name>
    <name evidence="5" type="synonym">RvY_10628.1</name>
    <name evidence="5" type="ORF">RvY_10628-1</name>
</gene>